<evidence type="ECO:0000256" key="4">
    <source>
        <dbReference type="SAM" id="Phobius"/>
    </source>
</evidence>
<dbReference type="OrthoDB" id="9766299at2"/>
<dbReference type="PANTHER" id="PTHR43630">
    <property type="entry name" value="POLY-BETA-1,6-N-ACETYL-D-GLUCOSAMINE SYNTHASE"/>
    <property type="match status" value="1"/>
</dbReference>
<dbReference type="Proteomes" id="UP000199421">
    <property type="component" value="Unassembled WGS sequence"/>
</dbReference>
<keyword evidence="2" id="KW-0328">Glycosyltransferase</keyword>
<evidence type="ECO:0000256" key="1">
    <source>
        <dbReference type="ARBA" id="ARBA00006739"/>
    </source>
</evidence>
<evidence type="ECO:0000256" key="3">
    <source>
        <dbReference type="ARBA" id="ARBA00022679"/>
    </source>
</evidence>
<keyword evidence="6" id="KW-1185">Reference proteome</keyword>
<dbReference type="RefSeq" id="WP_093321193.1">
    <property type="nucleotide sequence ID" value="NZ_FOAF01000001.1"/>
</dbReference>
<dbReference type="CDD" id="cd06423">
    <property type="entry name" value="CESA_like"/>
    <property type="match status" value="1"/>
</dbReference>
<keyword evidence="4" id="KW-0812">Transmembrane</keyword>
<gene>
    <name evidence="5" type="ORF">SAMN05661044_01488</name>
</gene>
<feature type="transmembrane region" description="Helical" evidence="4">
    <location>
        <begin position="391"/>
        <end position="414"/>
    </location>
</feature>
<dbReference type="SUPFAM" id="SSF53448">
    <property type="entry name" value="Nucleotide-diphospho-sugar transferases"/>
    <property type="match status" value="1"/>
</dbReference>
<proteinExistence type="inferred from homology"/>
<evidence type="ECO:0000256" key="2">
    <source>
        <dbReference type="ARBA" id="ARBA00022676"/>
    </source>
</evidence>
<evidence type="ECO:0000313" key="6">
    <source>
        <dbReference type="Proteomes" id="UP000199421"/>
    </source>
</evidence>
<dbReference type="Pfam" id="PF13641">
    <property type="entry name" value="Glyco_tranf_2_3"/>
    <property type="match status" value="1"/>
</dbReference>
<organism evidence="5 6">
    <name type="scientific">Olivibacter domesticus</name>
    <name type="common">Pseudosphingobacterium domesticum</name>
    <dbReference type="NCBI Taxonomy" id="407022"/>
    <lineage>
        <taxon>Bacteria</taxon>
        <taxon>Pseudomonadati</taxon>
        <taxon>Bacteroidota</taxon>
        <taxon>Sphingobacteriia</taxon>
        <taxon>Sphingobacteriales</taxon>
        <taxon>Sphingobacteriaceae</taxon>
        <taxon>Olivibacter</taxon>
    </lineage>
</organism>
<dbReference type="PANTHER" id="PTHR43630:SF1">
    <property type="entry name" value="POLY-BETA-1,6-N-ACETYL-D-GLUCOSAMINE SYNTHASE"/>
    <property type="match status" value="1"/>
</dbReference>
<feature type="transmembrane region" description="Helical" evidence="4">
    <location>
        <begin position="363"/>
        <end position="385"/>
    </location>
</feature>
<sequence length="479" mass="54547">MEKVSIREVFAQFFEGAVFAYGLTLLLIYALLAFFSLIAVKRYKRLDDLQSLNDLVASSLTPGITVLAPAYNEGLTIIMNVRSLLTLNYPNYEVIIINDGSEDTTLLQMEEEFDLLLIDYAYNERIITQPVKGVYKSKNPAYSKLTVIDKVNGKSKADAVNAGINAANYAHFVCTDVDCVLHKDTLLELIKPVLQEEKKRVIAVGATLRLGNSCDFDHGVMIRMRPPRQLLARFQEVEYIRAFVMGKMGWSVLNSVPNVSGGLGLFDKEVAVSAGGYDHQSFGEDMELMIRMCRFSLDNGIDYVIHYLPKTLCWTEGPATIKVFMRQRTRWARGLAQLMYTHFSMVLRPKYKTMGMVVMPYNFLFELCAPLIEFIGILIYLFMALTGVVNWPYAVILLIFVYTYAVMITTFAILTDQLAFRYYKTWKEVLLLCTTPLMEFFIYHPLTVIFSIKGYLQFLGGKKQSWGNMQRQGMGTKKI</sequence>
<reference evidence="6" key="1">
    <citation type="submission" date="2016-10" db="EMBL/GenBank/DDBJ databases">
        <authorList>
            <person name="Varghese N."/>
            <person name="Submissions S."/>
        </authorList>
    </citation>
    <scope>NUCLEOTIDE SEQUENCE [LARGE SCALE GENOMIC DNA]</scope>
    <source>
        <strain evidence="6">DSM 18733</strain>
    </source>
</reference>
<evidence type="ECO:0000313" key="5">
    <source>
        <dbReference type="EMBL" id="SEK91200.1"/>
    </source>
</evidence>
<keyword evidence="4" id="KW-0472">Membrane</keyword>
<keyword evidence="4" id="KW-1133">Transmembrane helix</keyword>
<dbReference type="GO" id="GO:0016757">
    <property type="term" value="F:glycosyltransferase activity"/>
    <property type="evidence" value="ECO:0007669"/>
    <property type="project" value="UniProtKB-KW"/>
</dbReference>
<dbReference type="STRING" id="407022.SAMN05661044_01488"/>
<dbReference type="Gene3D" id="3.90.550.10">
    <property type="entry name" value="Spore Coat Polysaccharide Biosynthesis Protein SpsA, Chain A"/>
    <property type="match status" value="1"/>
</dbReference>
<dbReference type="AlphaFoldDB" id="A0A1H7KXD5"/>
<feature type="transmembrane region" description="Helical" evidence="4">
    <location>
        <begin position="18"/>
        <end position="40"/>
    </location>
</feature>
<comment type="similarity">
    <text evidence="1">Belongs to the glycosyltransferase 2 family.</text>
</comment>
<keyword evidence="3 5" id="KW-0808">Transferase</keyword>
<dbReference type="InterPro" id="IPR029044">
    <property type="entry name" value="Nucleotide-diphossugar_trans"/>
</dbReference>
<protein>
    <submittedName>
        <fullName evidence="5">Glycosyltransferase, catalytic subunit of cellulose synthase and poly-beta-1,6-N-acetylglucosamine synthase</fullName>
    </submittedName>
</protein>
<name>A0A1H7KXD5_OLID1</name>
<accession>A0A1H7KXD5</accession>
<dbReference type="EMBL" id="FOAF01000001">
    <property type="protein sequence ID" value="SEK91200.1"/>
    <property type="molecule type" value="Genomic_DNA"/>
</dbReference>